<name>A4S3N1_OSTLU</name>
<dbReference type="SUPFAM" id="SSF51735">
    <property type="entry name" value="NAD(P)-binding Rossmann-fold domains"/>
    <property type="match status" value="1"/>
</dbReference>
<dbReference type="InterPro" id="IPR036291">
    <property type="entry name" value="NAD(P)-bd_dom_sf"/>
</dbReference>
<sequence length="380" mass="41372">MSSSVVRAPLIAARASRARARGARRLSSVIVAARASSDARCFVFSAHRYEDETLRRALPNATYSSARLSLDTASLAQGHDAVCVFVDDDARGEVVDALAERGVKLILLRCAGFDNVDCERARERGISVLRVPAYDPLSISEHAVAMMMSLNRHLCASRDRLRMGNFTLDGLVGSSMRGKTVGVVGTGKIGRGVAEILKNGFQMRVLGYDKFEKDDFCGDYVSLDELLARSDVVSLHLPLTPETRGMICVETIAKMKEGTILINTSRGLLVDARAAIDGLYSGRIAALGLDVYENENRLFFKDFSSMNTNERMLVWDETMAILGSMPQVLVTPHTAFLTHEALDEIAKHTAENFRQFCAGERLEGANVVVDASVSAASTTT</sequence>
<proteinExistence type="inferred from homology"/>
<dbReference type="GeneID" id="5003991"/>
<keyword evidence="8" id="KW-1185">Reference proteome</keyword>
<evidence type="ECO:0000259" key="5">
    <source>
        <dbReference type="Pfam" id="PF00389"/>
    </source>
</evidence>
<reference evidence="7 8" key="1">
    <citation type="journal article" date="2007" name="Proc. Natl. Acad. Sci. U.S.A.">
        <title>The tiny eukaryote Ostreococcus provides genomic insights into the paradox of plankton speciation.</title>
        <authorList>
            <person name="Palenik B."/>
            <person name="Grimwood J."/>
            <person name="Aerts A."/>
            <person name="Rouze P."/>
            <person name="Salamov A."/>
            <person name="Putnam N."/>
            <person name="Dupont C."/>
            <person name="Jorgensen R."/>
            <person name="Derelle E."/>
            <person name="Rombauts S."/>
            <person name="Zhou K."/>
            <person name="Otillar R."/>
            <person name="Merchant S.S."/>
            <person name="Podell S."/>
            <person name="Gaasterland T."/>
            <person name="Napoli C."/>
            <person name="Gendler K."/>
            <person name="Manuell A."/>
            <person name="Tai V."/>
            <person name="Vallon O."/>
            <person name="Piganeau G."/>
            <person name="Jancek S."/>
            <person name="Heijde M."/>
            <person name="Jabbari K."/>
            <person name="Bowler C."/>
            <person name="Lohr M."/>
            <person name="Robbens S."/>
            <person name="Werner G."/>
            <person name="Dubchak I."/>
            <person name="Pazour G.J."/>
            <person name="Ren Q."/>
            <person name="Paulsen I."/>
            <person name="Delwiche C."/>
            <person name="Schmutz J."/>
            <person name="Rokhsar D."/>
            <person name="Van de Peer Y."/>
            <person name="Moreau H."/>
            <person name="Grigoriev I.V."/>
        </authorList>
    </citation>
    <scope>NUCLEOTIDE SEQUENCE [LARGE SCALE GENOMIC DNA]</scope>
    <source>
        <strain evidence="7 8">CCE9901</strain>
    </source>
</reference>
<dbReference type="EMBL" id="CP000590">
    <property type="protein sequence ID" value="ABO98413.1"/>
    <property type="molecule type" value="Genomic_DNA"/>
</dbReference>
<dbReference type="HOGENOM" id="CLU_019796_1_1_1"/>
<dbReference type="OMA" id="FIAMRCA"/>
<dbReference type="PANTHER" id="PTHR43026:SF1">
    <property type="entry name" value="2-HYDROXYACID DEHYDROGENASE HOMOLOG 1-RELATED"/>
    <property type="match status" value="1"/>
</dbReference>
<dbReference type="Proteomes" id="UP000001568">
    <property type="component" value="Chromosome 10"/>
</dbReference>
<dbReference type="InterPro" id="IPR029752">
    <property type="entry name" value="D-isomer_DH_CS1"/>
</dbReference>
<evidence type="ECO:0000256" key="3">
    <source>
        <dbReference type="ARBA" id="ARBA00023027"/>
    </source>
</evidence>
<dbReference type="AlphaFoldDB" id="A4S3N1"/>
<dbReference type="InterPro" id="IPR058205">
    <property type="entry name" value="D-LDH-like"/>
</dbReference>
<dbReference type="SUPFAM" id="SSF52283">
    <property type="entry name" value="Formate/glycerate dehydrogenase catalytic domain-like"/>
    <property type="match status" value="1"/>
</dbReference>
<feature type="domain" description="D-isomer specific 2-hydroxyacid dehydrogenase catalytic" evidence="5">
    <location>
        <begin position="43"/>
        <end position="363"/>
    </location>
</feature>
<keyword evidence="3" id="KW-0520">NAD</keyword>
<dbReference type="OrthoDB" id="298012at2759"/>
<dbReference type="InterPro" id="IPR006140">
    <property type="entry name" value="D-isomer_DH_NAD-bd"/>
</dbReference>
<evidence type="ECO:0000256" key="4">
    <source>
        <dbReference type="RuleBase" id="RU003719"/>
    </source>
</evidence>
<evidence type="ECO:0008006" key="9">
    <source>
        <dbReference type="Google" id="ProtNLM"/>
    </source>
</evidence>
<dbReference type="PANTHER" id="PTHR43026">
    <property type="entry name" value="2-HYDROXYACID DEHYDROGENASE HOMOLOG 1-RELATED"/>
    <property type="match status" value="1"/>
</dbReference>
<dbReference type="Gramene" id="ABO98413">
    <property type="protein sequence ID" value="ABO98413"/>
    <property type="gene ID" value="OSTLU_37878"/>
</dbReference>
<dbReference type="eggNOG" id="KOG0068">
    <property type="taxonomic scope" value="Eukaryota"/>
</dbReference>
<evidence type="ECO:0000313" key="7">
    <source>
        <dbReference type="EMBL" id="ABO98413.1"/>
    </source>
</evidence>
<gene>
    <name evidence="7" type="ORF">OSTLU_37878</name>
</gene>
<evidence type="ECO:0000313" key="8">
    <source>
        <dbReference type="Proteomes" id="UP000001568"/>
    </source>
</evidence>
<feature type="domain" description="D-isomer specific 2-hydroxyacid dehydrogenase NAD-binding" evidence="6">
    <location>
        <begin position="144"/>
        <end position="335"/>
    </location>
</feature>
<dbReference type="KEGG" id="olu:OSTLU_37878"/>
<dbReference type="CDD" id="cd12183">
    <property type="entry name" value="LDH_like_2"/>
    <property type="match status" value="1"/>
</dbReference>
<dbReference type="RefSeq" id="XP_001420120.1">
    <property type="nucleotide sequence ID" value="XM_001420083.1"/>
</dbReference>
<dbReference type="PROSITE" id="PS00671">
    <property type="entry name" value="D_2_HYDROXYACID_DH_3"/>
    <property type="match status" value="1"/>
</dbReference>
<comment type="similarity">
    <text evidence="1 4">Belongs to the D-isomer specific 2-hydroxyacid dehydrogenase family.</text>
</comment>
<keyword evidence="2 4" id="KW-0560">Oxidoreductase</keyword>
<dbReference type="InterPro" id="IPR029753">
    <property type="entry name" value="D-isomer_DH_CS"/>
</dbReference>
<dbReference type="InterPro" id="IPR006139">
    <property type="entry name" value="D-isomer_2_OHA_DH_cat_dom"/>
</dbReference>
<dbReference type="STRING" id="436017.A4S3N1"/>
<dbReference type="Pfam" id="PF00389">
    <property type="entry name" value="2-Hacid_dh"/>
    <property type="match status" value="1"/>
</dbReference>
<accession>A4S3N1</accession>
<organism evidence="7 8">
    <name type="scientific">Ostreococcus lucimarinus (strain CCE9901)</name>
    <dbReference type="NCBI Taxonomy" id="436017"/>
    <lineage>
        <taxon>Eukaryota</taxon>
        <taxon>Viridiplantae</taxon>
        <taxon>Chlorophyta</taxon>
        <taxon>Mamiellophyceae</taxon>
        <taxon>Mamiellales</taxon>
        <taxon>Bathycoccaceae</taxon>
        <taxon>Ostreococcus</taxon>
    </lineage>
</organism>
<evidence type="ECO:0000256" key="2">
    <source>
        <dbReference type="ARBA" id="ARBA00023002"/>
    </source>
</evidence>
<evidence type="ECO:0000256" key="1">
    <source>
        <dbReference type="ARBA" id="ARBA00005854"/>
    </source>
</evidence>
<dbReference type="GO" id="GO:0016616">
    <property type="term" value="F:oxidoreductase activity, acting on the CH-OH group of donors, NAD or NADP as acceptor"/>
    <property type="evidence" value="ECO:0007669"/>
    <property type="project" value="InterPro"/>
</dbReference>
<protein>
    <recommendedName>
        <fullName evidence="9">D-lactate dehydrogenase</fullName>
    </recommendedName>
</protein>
<dbReference type="GO" id="GO:0051287">
    <property type="term" value="F:NAD binding"/>
    <property type="evidence" value="ECO:0007669"/>
    <property type="project" value="InterPro"/>
</dbReference>
<dbReference type="PROSITE" id="PS00065">
    <property type="entry name" value="D_2_HYDROXYACID_DH_1"/>
    <property type="match status" value="1"/>
</dbReference>
<evidence type="ECO:0000259" key="6">
    <source>
        <dbReference type="Pfam" id="PF02826"/>
    </source>
</evidence>
<dbReference type="Gene3D" id="3.40.50.720">
    <property type="entry name" value="NAD(P)-binding Rossmann-like Domain"/>
    <property type="match status" value="2"/>
</dbReference>
<dbReference type="Pfam" id="PF02826">
    <property type="entry name" value="2-Hacid_dh_C"/>
    <property type="match status" value="1"/>
</dbReference>